<protein>
    <recommendedName>
        <fullName evidence="2">deoxyribose-phosphate aldolase</fullName>
        <ecNumber evidence="2">4.1.2.4</ecNumber>
    </recommendedName>
    <alternativeName>
        <fullName evidence="6">2-deoxy-D-ribose 5-phosphate aldolase</fullName>
    </alternativeName>
</protein>
<dbReference type="FunFam" id="3.20.20.70:FF:000044">
    <property type="entry name" value="Deoxyribose-phosphate aldolase"/>
    <property type="match status" value="1"/>
</dbReference>
<dbReference type="InterPro" id="IPR011343">
    <property type="entry name" value="DeoC"/>
</dbReference>
<feature type="active site" description="Proton donor/acceptor" evidence="8">
    <location>
        <position position="204"/>
    </location>
</feature>
<evidence type="ECO:0000256" key="2">
    <source>
        <dbReference type="ARBA" id="ARBA00012515"/>
    </source>
</evidence>
<evidence type="ECO:0000256" key="7">
    <source>
        <dbReference type="ARBA" id="ARBA00048791"/>
    </source>
</evidence>
<organism evidence="9 10">
    <name type="scientific">Austropuccinia psidii MF-1</name>
    <dbReference type="NCBI Taxonomy" id="1389203"/>
    <lineage>
        <taxon>Eukaryota</taxon>
        <taxon>Fungi</taxon>
        <taxon>Dikarya</taxon>
        <taxon>Basidiomycota</taxon>
        <taxon>Pucciniomycotina</taxon>
        <taxon>Pucciniomycetes</taxon>
        <taxon>Pucciniales</taxon>
        <taxon>Sphaerophragmiaceae</taxon>
        <taxon>Austropuccinia</taxon>
    </lineage>
</organism>
<dbReference type="EC" id="4.1.2.4" evidence="2"/>
<name>A0A9Q3CFZ9_9BASI</name>
<dbReference type="PANTHER" id="PTHR10889">
    <property type="entry name" value="DEOXYRIBOSE-PHOSPHATE ALDOLASE"/>
    <property type="match status" value="1"/>
</dbReference>
<keyword evidence="4" id="KW-0456">Lyase</keyword>
<proteinExistence type="inferred from homology"/>
<evidence type="ECO:0000256" key="5">
    <source>
        <dbReference type="ARBA" id="ARBA00023270"/>
    </source>
</evidence>
<gene>
    <name evidence="9" type="ORF">O181_022008</name>
</gene>
<dbReference type="GO" id="GO:0004139">
    <property type="term" value="F:deoxyribose-phosphate aldolase activity"/>
    <property type="evidence" value="ECO:0007669"/>
    <property type="project" value="UniProtKB-EC"/>
</dbReference>
<evidence type="ECO:0000256" key="4">
    <source>
        <dbReference type="ARBA" id="ARBA00023239"/>
    </source>
</evidence>
<dbReference type="Proteomes" id="UP000765509">
    <property type="component" value="Unassembled WGS sequence"/>
</dbReference>
<dbReference type="HAMAP" id="MF_00114">
    <property type="entry name" value="DeoC_type1"/>
    <property type="match status" value="1"/>
</dbReference>
<dbReference type="InterPro" id="IPR002915">
    <property type="entry name" value="DeoC/FbaB/LacD_aldolase"/>
</dbReference>
<dbReference type="GO" id="GO:0016052">
    <property type="term" value="P:carbohydrate catabolic process"/>
    <property type="evidence" value="ECO:0007669"/>
    <property type="project" value="TreeGrafter"/>
</dbReference>
<dbReference type="Gene3D" id="3.20.20.70">
    <property type="entry name" value="Aldolase class I"/>
    <property type="match status" value="1"/>
</dbReference>
<evidence type="ECO:0000313" key="10">
    <source>
        <dbReference type="Proteomes" id="UP000765509"/>
    </source>
</evidence>
<keyword evidence="3" id="KW-0963">Cytoplasm</keyword>
<dbReference type="NCBIfam" id="TIGR00126">
    <property type="entry name" value="deoC"/>
    <property type="match status" value="1"/>
</dbReference>
<accession>A0A9Q3CFZ9</accession>
<dbReference type="PANTHER" id="PTHR10889:SF1">
    <property type="entry name" value="DEOXYRIBOSE-PHOSPHATE ALDOLASE"/>
    <property type="match status" value="1"/>
</dbReference>
<dbReference type="AlphaFoldDB" id="A0A9Q3CFZ9"/>
<dbReference type="SMART" id="SM01133">
    <property type="entry name" value="DeoC"/>
    <property type="match status" value="1"/>
</dbReference>
<dbReference type="OrthoDB" id="70823at2759"/>
<comment type="catalytic activity">
    <reaction evidence="7">
        <text>2-deoxy-D-ribose 5-phosphate = D-glyceraldehyde 3-phosphate + acetaldehyde</text>
        <dbReference type="Rhea" id="RHEA:12821"/>
        <dbReference type="ChEBI" id="CHEBI:15343"/>
        <dbReference type="ChEBI" id="CHEBI:59776"/>
        <dbReference type="ChEBI" id="CHEBI:62877"/>
        <dbReference type="EC" id="4.1.2.4"/>
    </reaction>
</comment>
<dbReference type="InterPro" id="IPR028581">
    <property type="entry name" value="DeoC_typeI"/>
</dbReference>
<dbReference type="PIRSF" id="PIRSF001357">
    <property type="entry name" value="DeoC"/>
    <property type="match status" value="1"/>
</dbReference>
<comment type="similarity">
    <text evidence="1">Belongs to the DeoC/FbaB aldolase family. DeoC type 1 subfamily.</text>
</comment>
<feature type="active site" description="Schiff-base intermediate with acetaldehyde" evidence="8">
    <location>
        <position position="175"/>
    </location>
</feature>
<keyword evidence="10" id="KW-1185">Reference proteome</keyword>
<keyword evidence="5 8" id="KW-0704">Schiff base</keyword>
<dbReference type="CDD" id="cd00959">
    <property type="entry name" value="DeoC"/>
    <property type="match status" value="1"/>
</dbReference>
<dbReference type="GO" id="GO:0009264">
    <property type="term" value="P:deoxyribonucleotide catabolic process"/>
    <property type="evidence" value="ECO:0007669"/>
    <property type="project" value="InterPro"/>
</dbReference>
<evidence type="ECO:0000256" key="6">
    <source>
        <dbReference type="ARBA" id="ARBA00032755"/>
    </source>
</evidence>
<evidence type="ECO:0000256" key="3">
    <source>
        <dbReference type="ARBA" id="ARBA00022490"/>
    </source>
</evidence>
<reference evidence="9" key="1">
    <citation type="submission" date="2021-03" db="EMBL/GenBank/DDBJ databases">
        <title>Draft genome sequence of rust myrtle Austropuccinia psidii MF-1, a brazilian biotype.</title>
        <authorList>
            <person name="Quecine M.C."/>
            <person name="Pachon D.M.R."/>
            <person name="Bonatelli M.L."/>
            <person name="Correr F.H."/>
            <person name="Franceschini L.M."/>
            <person name="Leite T.F."/>
            <person name="Margarido G.R.A."/>
            <person name="Almeida C.A."/>
            <person name="Ferrarezi J.A."/>
            <person name="Labate C.A."/>
        </authorList>
    </citation>
    <scope>NUCLEOTIDE SEQUENCE</scope>
    <source>
        <strain evidence="9">MF-1</strain>
    </source>
</reference>
<dbReference type="Pfam" id="PF01791">
    <property type="entry name" value="DeoC"/>
    <property type="match status" value="1"/>
</dbReference>
<evidence type="ECO:0000256" key="1">
    <source>
        <dbReference type="ARBA" id="ARBA00010936"/>
    </source>
</evidence>
<dbReference type="SUPFAM" id="SSF51569">
    <property type="entry name" value="Aldolase"/>
    <property type="match status" value="1"/>
</dbReference>
<comment type="caution">
    <text evidence="9">The sequence shown here is derived from an EMBL/GenBank/DDBJ whole genome shotgun (WGS) entry which is preliminary data.</text>
</comment>
<sequence length="244" mass="26561">MASRPNETRVIAFKQNPAAFIDHTNLKPSSLQSDIDRLCEEAIKFNFKSVCVHPCWIKRCKEKLKSSGVEICTVIGFPLGSNCCSTKAYEGKLAIEDGATEIDLVMNVGLFLSSQMDKANQTELLGSFKQDILKTVEILQNCALKVIIETSLLQADHISKVSQLLSDIPQVSFIKTSTGFNGQGATVENVRLIREVCQEKCDVKASGGIKTLNDCIALVEAGAGRIGTSSGVNIMEEWAACRNN</sequence>
<dbReference type="GO" id="GO:0005737">
    <property type="term" value="C:cytoplasm"/>
    <property type="evidence" value="ECO:0007669"/>
    <property type="project" value="InterPro"/>
</dbReference>
<evidence type="ECO:0000256" key="8">
    <source>
        <dbReference type="PIRSR" id="PIRSR001357-50"/>
    </source>
</evidence>
<evidence type="ECO:0000313" key="9">
    <source>
        <dbReference type="EMBL" id="MBW0482293.1"/>
    </source>
</evidence>
<dbReference type="InterPro" id="IPR013785">
    <property type="entry name" value="Aldolase_TIM"/>
</dbReference>
<dbReference type="EMBL" id="AVOT02006723">
    <property type="protein sequence ID" value="MBW0482293.1"/>
    <property type="molecule type" value="Genomic_DNA"/>
</dbReference>